<dbReference type="EMBL" id="AAXF02000044">
    <property type="protein sequence ID" value="EDO12698.1"/>
    <property type="molecule type" value="Genomic_DNA"/>
</dbReference>
<dbReference type="Proteomes" id="UP000005475">
    <property type="component" value="Unassembled WGS sequence"/>
</dbReference>
<protein>
    <submittedName>
        <fullName evidence="1">Uncharacterized protein</fullName>
    </submittedName>
</protein>
<name>A0AAN3AA89_BACO1</name>
<organism evidence="1 2">
    <name type="scientific">Bacteroides ovatus (strain ATCC 8483 / DSM 1896 / JCM 5824 / BCRC 10623 / CCUG 4943 / NCTC 11153)</name>
    <dbReference type="NCBI Taxonomy" id="411476"/>
    <lineage>
        <taxon>Bacteria</taxon>
        <taxon>Pseudomonadati</taxon>
        <taxon>Bacteroidota</taxon>
        <taxon>Bacteroidia</taxon>
        <taxon>Bacteroidales</taxon>
        <taxon>Bacteroidaceae</taxon>
        <taxon>Bacteroides</taxon>
    </lineage>
</organism>
<dbReference type="AlphaFoldDB" id="A0AAN3AA89"/>
<evidence type="ECO:0000313" key="1">
    <source>
        <dbReference type="EMBL" id="EDO12698.1"/>
    </source>
</evidence>
<evidence type="ECO:0000313" key="2">
    <source>
        <dbReference type="Proteomes" id="UP000005475"/>
    </source>
</evidence>
<accession>A0AAN3AA89</accession>
<reference evidence="2" key="2">
    <citation type="submission" date="2007-04" db="EMBL/GenBank/DDBJ databases">
        <title>Draft genome sequence of Bacteroides ovatus (ATCC 8483).</title>
        <authorList>
            <person name="Sudarsanam P."/>
            <person name="Ley R."/>
            <person name="Guruge J."/>
            <person name="Turnbaugh P.J."/>
            <person name="Mahowald M."/>
            <person name="Liep D."/>
            <person name="Gordon J."/>
        </authorList>
    </citation>
    <scope>NUCLEOTIDE SEQUENCE [LARGE SCALE GENOMIC DNA]</scope>
    <source>
        <strain evidence="2">ATCC 8483 / DSM 1896 / JCM 5824 / BCRC 10623 / CCUG 4943 / NCTC 11153</strain>
    </source>
</reference>
<gene>
    <name evidence="1" type="ORF">BACOVA_01512</name>
</gene>
<sequence length="50" mass="5608">MMLATKRMVFVTGPEDSQESKCSLNSRLFASSKPEKIVNYINKTSNNSPK</sequence>
<proteinExistence type="predicted"/>
<reference evidence="1 2" key="1">
    <citation type="submission" date="2007-03" db="EMBL/GenBank/DDBJ databases">
        <authorList>
            <person name="Fulton L."/>
            <person name="Clifton S."/>
            <person name="Fulton B."/>
            <person name="Xu J."/>
            <person name="Minx P."/>
            <person name="Pepin K.H."/>
            <person name="Johnson M."/>
            <person name="Thiruvilangam P."/>
            <person name="Bhonagiri V."/>
            <person name="Nash W.E."/>
            <person name="Mardis E.R."/>
            <person name="Wilson R.K."/>
        </authorList>
    </citation>
    <scope>NUCLEOTIDE SEQUENCE [LARGE SCALE GENOMIC DNA]</scope>
    <source>
        <strain evidence="2">ATCC 8483 / DSM 1896 / JCM 5824 / BCRC 10623 / CCUG 4943 / NCTC 11153</strain>
    </source>
</reference>
<comment type="caution">
    <text evidence="1">The sequence shown here is derived from an EMBL/GenBank/DDBJ whole genome shotgun (WGS) entry which is preliminary data.</text>
</comment>